<evidence type="ECO:0000256" key="4">
    <source>
        <dbReference type="ARBA" id="ARBA00022840"/>
    </source>
</evidence>
<evidence type="ECO:0000313" key="6">
    <source>
        <dbReference type="EMBL" id="RII83660.1"/>
    </source>
</evidence>
<protein>
    <recommendedName>
        <fullName evidence="5">ABC transporter domain-containing protein</fullName>
    </recommendedName>
</protein>
<dbReference type="RefSeq" id="WP_119441990.1">
    <property type="nucleotide sequence ID" value="NZ_CP170494.1"/>
</dbReference>
<comment type="caution">
    <text evidence="6">The sequence shown here is derived from an EMBL/GenBank/DDBJ whole genome shotgun (WGS) entry which is preliminary data.</text>
</comment>
<dbReference type="InterPro" id="IPR003593">
    <property type="entry name" value="AAA+_ATPase"/>
</dbReference>
<accession>A0ABX9MXF4</accession>
<organism evidence="6 7">
    <name type="scientific">Neopusillimonas maritima</name>
    <dbReference type="NCBI Taxonomy" id="2026239"/>
    <lineage>
        <taxon>Bacteria</taxon>
        <taxon>Pseudomonadati</taxon>
        <taxon>Pseudomonadota</taxon>
        <taxon>Betaproteobacteria</taxon>
        <taxon>Burkholderiales</taxon>
        <taxon>Alcaligenaceae</taxon>
        <taxon>Neopusillimonas</taxon>
    </lineage>
</organism>
<evidence type="ECO:0000256" key="2">
    <source>
        <dbReference type="ARBA" id="ARBA00022475"/>
    </source>
</evidence>
<evidence type="ECO:0000256" key="1">
    <source>
        <dbReference type="ARBA" id="ARBA00022448"/>
    </source>
</evidence>
<keyword evidence="7" id="KW-1185">Reference proteome</keyword>
<dbReference type="InterPro" id="IPR051120">
    <property type="entry name" value="ABC_AA/LPS_Transport"/>
</dbReference>
<dbReference type="Gene3D" id="3.40.50.300">
    <property type="entry name" value="P-loop containing nucleotide triphosphate hydrolases"/>
    <property type="match status" value="1"/>
</dbReference>
<dbReference type="PANTHER" id="PTHR45772">
    <property type="entry name" value="CONSERVED COMPONENT OF ABC TRANSPORTER FOR NATURAL AMINO ACIDS-RELATED"/>
    <property type="match status" value="1"/>
</dbReference>
<dbReference type="EMBL" id="NQOU01000002">
    <property type="protein sequence ID" value="RII83660.1"/>
    <property type="molecule type" value="Genomic_DNA"/>
</dbReference>
<gene>
    <name evidence="6" type="ORF">CJO09_07690</name>
</gene>
<dbReference type="SUPFAM" id="SSF52540">
    <property type="entry name" value="P-loop containing nucleoside triphosphate hydrolases"/>
    <property type="match status" value="1"/>
</dbReference>
<evidence type="ECO:0000259" key="5">
    <source>
        <dbReference type="PROSITE" id="PS50893"/>
    </source>
</evidence>
<dbReference type="Pfam" id="PF12399">
    <property type="entry name" value="BCA_ABC_TP_C"/>
    <property type="match status" value="1"/>
</dbReference>
<dbReference type="InterPro" id="IPR003439">
    <property type="entry name" value="ABC_transporter-like_ATP-bd"/>
</dbReference>
<proteinExistence type="predicted"/>
<keyword evidence="3" id="KW-0547">Nucleotide-binding</keyword>
<keyword evidence="1" id="KW-0813">Transport</keyword>
<dbReference type="InterPro" id="IPR032823">
    <property type="entry name" value="BCA_ABC_TP_C"/>
</dbReference>
<keyword evidence="2" id="KW-1003">Cell membrane</keyword>
<dbReference type="SMART" id="SM00382">
    <property type="entry name" value="AAA"/>
    <property type="match status" value="1"/>
</dbReference>
<dbReference type="PROSITE" id="PS50893">
    <property type="entry name" value="ABC_TRANSPORTER_2"/>
    <property type="match status" value="1"/>
</dbReference>
<keyword evidence="2" id="KW-0472">Membrane</keyword>
<evidence type="ECO:0000313" key="7">
    <source>
        <dbReference type="Proteomes" id="UP000266483"/>
    </source>
</evidence>
<dbReference type="CDD" id="cd03219">
    <property type="entry name" value="ABC_Mj1267_LivG_branched"/>
    <property type="match status" value="1"/>
</dbReference>
<dbReference type="PANTHER" id="PTHR45772:SF9">
    <property type="entry name" value="CONSERVED COMPONENT OF ABC TRANSPORTER FOR NATURAL AMINO ACIDS"/>
    <property type="match status" value="1"/>
</dbReference>
<sequence length="257" mass="27428">MTQGVSSVPALTLDGVGRSFGGLRAVNDVNLKVTAGSTHVVIGPNGAGKTTLFALISGELALSSGTISLFGNDISKWSATRRALAGIGRTYQITNVLGGLTVEQNILLALRGKQKIKYSMFGSAKPTSTEAARLEELLTRCNIHEFRYTKASAMSYGQQRQLELAIALACDPSVLLLDEPAAGLSPAERGPMADIVRQLPDELTVLLIEHDMELALGLADRVTCLHFGEVLAEGTPDEIRRNEKVQAVYFGASEHHA</sequence>
<feature type="domain" description="ABC transporter" evidence="5">
    <location>
        <begin position="11"/>
        <end position="252"/>
    </location>
</feature>
<dbReference type="InterPro" id="IPR027417">
    <property type="entry name" value="P-loop_NTPase"/>
</dbReference>
<reference evidence="6 7" key="1">
    <citation type="submission" date="2017-08" db="EMBL/GenBank/DDBJ databases">
        <title>Pusillimonas indicus sp. nov., a member of the family Alcaligenaceae isolated from surface seawater.</title>
        <authorList>
            <person name="Li J."/>
        </authorList>
    </citation>
    <scope>NUCLEOTIDE SEQUENCE [LARGE SCALE GENOMIC DNA]</scope>
    <source>
        <strain evidence="6 7">17-4A</strain>
    </source>
</reference>
<dbReference type="Pfam" id="PF00005">
    <property type="entry name" value="ABC_tran"/>
    <property type="match status" value="1"/>
</dbReference>
<evidence type="ECO:0000256" key="3">
    <source>
        <dbReference type="ARBA" id="ARBA00022741"/>
    </source>
</evidence>
<name>A0ABX9MXF4_9BURK</name>
<keyword evidence="4" id="KW-0067">ATP-binding</keyword>
<dbReference type="Proteomes" id="UP000266483">
    <property type="component" value="Unassembled WGS sequence"/>
</dbReference>